<sequence length="40" mass="4695">MRYLTENNFMELDPQSSLNISADVARVKFEERSHARIGIR</sequence>
<evidence type="ECO:0000313" key="2">
    <source>
        <dbReference type="Proteomes" id="UP000008177"/>
    </source>
</evidence>
<dbReference type="AlphaFoldDB" id="G2Y3T2"/>
<name>G2Y3T2_BOTF4</name>
<dbReference type="InParanoid" id="G2Y3T2"/>
<proteinExistence type="predicted"/>
<organism evidence="1 2">
    <name type="scientific">Botryotinia fuckeliana (strain T4)</name>
    <name type="common">Noble rot fungus</name>
    <name type="synonym">Botrytis cinerea</name>
    <dbReference type="NCBI Taxonomy" id="999810"/>
    <lineage>
        <taxon>Eukaryota</taxon>
        <taxon>Fungi</taxon>
        <taxon>Dikarya</taxon>
        <taxon>Ascomycota</taxon>
        <taxon>Pezizomycotina</taxon>
        <taxon>Leotiomycetes</taxon>
        <taxon>Helotiales</taxon>
        <taxon>Sclerotiniaceae</taxon>
        <taxon>Botrytis</taxon>
    </lineage>
</organism>
<gene>
    <name evidence="1" type="ORF">BofuT4_uP004810.1</name>
</gene>
<protein>
    <submittedName>
        <fullName evidence="1">Uncharacterized protein</fullName>
    </submittedName>
</protein>
<dbReference type="EMBL" id="FQ790286">
    <property type="protein sequence ID" value="CCD47322.1"/>
    <property type="molecule type" value="Genomic_DNA"/>
</dbReference>
<accession>G2Y3T2</accession>
<dbReference type="HOGENOM" id="CLU_3299259_0_0_1"/>
<reference evidence="2" key="1">
    <citation type="journal article" date="2011" name="PLoS Genet.">
        <title>Genomic analysis of the necrotrophic fungal pathogens Sclerotinia sclerotiorum and Botrytis cinerea.</title>
        <authorList>
            <person name="Amselem J."/>
            <person name="Cuomo C.A."/>
            <person name="van Kan J.A."/>
            <person name="Viaud M."/>
            <person name="Benito E.P."/>
            <person name="Couloux A."/>
            <person name="Coutinho P.M."/>
            <person name="de Vries R.P."/>
            <person name="Dyer P.S."/>
            <person name="Fillinger S."/>
            <person name="Fournier E."/>
            <person name="Gout L."/>
            <person name="Hahn M."/>
            <person name="Kohn L."/>
            <person name="Lapalu N."/>
            <person name="Plummer K.M."/>
            <person name="Pradier J.M."/>
            <person name="Quevillon E."/>
            <person name="Sharon A."/>
            <person name="Simon A."/>
            <person name="ten Have A."/>
            <person name="Tudzynski B."/>
            <person name="Tudzynski P."/>
            <person name="Wincker P."/>
            <person name="Andrew M."/>
            <person name="Anthouard V."/>
            <person name="Beever R.E."/>
            <person name="Beffa R."/>
            <person name="Benoit I."/>
            <person name="Bouzid O."/>
            <person name="Brault B."/>
            <person name="Chen Z."/>
            <person name="Choquer M."/>
            <person name="Collemare J."/>
            <person name="Cotton P."/>
            <person name="Danchin E.G."/>
            <person name="Da Silva C."/>
            <person name="Gautier A."/>
            <person name="Giraud C."/>
            <person name="Giraud T."/>
            <person name="Gonzalez C."/>
            <person name="Grossetete S."/>
            <person name="Guldener U."/>
            <person name="Henrissat B."/>
            <person name="Howlett B.J."/>
            <person name="Kodira C."/>
            <person name="Kretschmer M."/>
            <person name="Lappartient A."/>
            <person name="Leroch M."/>
            <person name="Levis C."/>
            <person name="Mauceli E."/>
            <person name="Neuveglise C."/>
            <person name="Oeser B."/>
            <person name="Pearson M."/>
            <person name="Poulain J."/>
            <person name="Poussereau N."/>
            <person name="Quesneville H."/>
            <person name="Rascle C."/>
            <person name="Schumacher J."/>
            <person name="Segurens B."/>
            <person name="Sexton A."/>
            <person name="Silva E."/>
            <person name="Sirven C."/>
            <person name="Soanes D.M."/>
            <person name="Talbot N.J."/>
            <person name="Templeton M."/>
            <person name="Yandava C."/>
            <person name="Yarden O."/>
            <person name="Zeng Q."/>
            <person name="Rollins J.A."/>
            <person name="Lebrun M.H."/>
            <person name="Dickman M."/>
        </authorList>
    </citation>
    <scope>NUCLEOTIDE SEQUENCE [LARGE SCALE GENOMIC DNA]</scope>
    <source>
        <strain evidence="2">T4</strain>
    </source>
</reference>
<dbReference type="Proteomes" id="UP000008177">
    <property type="component" value="Unplaced contigs"/>
</dbReference>
<evidence type="ECO:0000313" key="1">
    <source>
        <dbReference type="EMBL" id="CCD47322.1"/>
    </source>
</evidence>